<reference evidence="1" key="1">
    <citation type="journal article" date="2021" name="Proc. Natl. Acad. Sci. U.S.A.">
        <title>A Catalog of Tens of Thousands of Viruses from Human Metagenomes Reveals Hidden Associations with Chronic Diseases.</title>
        <authorList>
            <person name="Tisza M.J."/>
            <person name="Buck C.B."/>
        </authorList>
    </citation>
    <scope>NUCLEOTIDE SEQUENCE</scope>
    <source>
        <strain evidence="1">Ctn7K25</strain>
    </source>
</reference>
<accession>A0A8S5QBG3</accession>
<evidence type="ECO:0000313" key="1">
    <source>
        <dbReference type="EMBL" id="DAE16670.1"/>
    </source>
</evidence>
<protein>
    <submittedName>
        <fullName evidence="1">Uncharacterized protein</fullName>
    </submittedName>
</protein>
<sequence length="123" mass="14505">MLNAFQMLRSYLRLREAIKKADKAHAKDGERYYVMPAAKSNNLIIMDRFNFRKLKQKGYITPKAHVRDLVAECFYCTPYRNGDGKMPVSIRKLKVKSYFSWVEAQRKLAKAKRRKAKEEAKNE</sequence>
<dbReference type="EMBL" id="BK015629">
    <property type="protein sequence ID" value="DAE16670.1"/>
    <property type="molecule type" value="Genomic_DNA"/>
</dbReference>
<proteinExistence type="predicted"/>
<name>A0A8S5QBG3_9CAUD</name>
<organism evidence="1">
    <name type="scientific">Podoviridae sp. ctn7K25</name>
    <dbReference type="NCBI Taxonomy" id="2825273"/>
    <lineage>
        <taxon>Viruses</taxon>
        <taxon>Duplodnaviria</taxon>
        <taxon>Heunggongvirae</taxon>
        <taxon>Uroviricota</taxon>
        <taxon>Caudoviricetes</taxon>
    </lineage>
</organism>